<proteinExistence type="predicted"/>
<keyword evidence="2" id="KW-1185">Reference proteome</keyword>
<sequence length="62" mass="7103">DVSYSIPYRTVVLHIISISRKHKEVPPASRLLVFGKAFNGFLDFTENILACQSQQKSLDHWT</sequence>
<evidence type="ECO:0000313" key="1">
    <source>
        <dbReference type="EMBL" id="CAG8777176.1"/>
    </source>
</evidence>
<comment type="caution">
    <text evidence="1">The sequence shown here is derived from an EMBL/GenBank/DDBJ whole genome shotgun (WGS) entry which is preliminary data.</text>
</comment>
<organism evidence="1 2">
    <name type="scientific">Racocetra persica</name>
    <dbReference type="NCBI Taxonomy" id="160502"/>
    <lineage>
        <taxon>Eukaryota</taxon>
        <taxon>Fungi</taxon>
        <taxon>Fungi incertae sedis</taxon>
        <taxon>Mucoromycota</taxon>
        <taxon>Glomeromycotina</taxon>
        <taxon>Glomeromycetes</taxon>
        <taxon>Diversisporales</taxon>
        <taxon>Gigasporaceae</taxon>
        <taxon>Racocetra</taxon>
    </lineage>
</organism>
<name>A0ACA9R5F4_9GLOM</name>
<accession>A0ACA9R5F4</accession>
<feature type="non-terminal residue" evidence="1">
    <location>
        <position position="1"/>
    </location>
</feature>
<reference evidence="1" key="1">
    <citation type="submission" date="2021-06" db="EMBL/GenBank/DDBJ databases">
        <authorList>
            <person name="Kallberg Y."/>
            <person name="Tangrot J."/>
            <person name="Rosling A."/>
        </authorList>
    </citation>
    <scope>NUCLEOTIDE SEQUENCE</scope>
    <source>
        <strain evidence="1">MA461A</strain>
    </source>
</reference>
<dbReference type="EMBL" id="CAJVQC010043291">
    <property type="protein sequence ID" value="CAG8777176.1"/>
    <property type="molecule type" value="Genomic_DNA"/>
</dbReference>
<evidence type="ECO:0000313" key="2">
    <source>
        <dbReference type="Proteomes" id="UP000789920"/>
    </source>
</evidence>
<protein>
    <submittedName>
        <fullName evidence="1">23473_t:CDS:1</fullName>
    </submittedName>
</protein>
<dbReference type="Proteomes" id="UP000789920">
    <property type="component" value="Unassembled WGS sequence"/>
</dbReference>
<gene>
    <name evidence="1" type="ORF">RPERSI_LOCUS17078</name>
</gene>